<reference evidence="8" key="1">
    <citation type="submission" date="2022-12" db="EMBL/GenBank/DDBJ databases">
        <title>Draft genome assemblies for two species of Escallonia (Escalloniales).</title>
        <authorList>
            <person name="Chanderbali A."/>
            <person name="Dervinis C."/>
            <person name="Anghel I."/>
            <person name="Soltis D."/>
            <person name="Soltis P."/>
            <person name="Zapata F."/>
        </authorList>
    </citation>
    <scope>NUCLEOTIDE SEQUENCE</scope>
    <source>
        <strain evidence="8">UCBG64.0493</strain>
        <tissue evidence="8">Leaf</tissue>
    </source>
</reference>
<evidence type="ECO:0000256" key="4">
    <source>
        <dbReference type="ARBA" id="ARBA00023163"/>
    </source>
</evidence>
<organism evidence="8 9">
    <name type="scientific">Escallonia herrerae</name>
    <dbReference type="NCBI Taxonomy" id="1293975"/>
    <lineage>
        <taxon>Eukaryota</taxon>
        <taxon>Viridiplantae</taxon>
        <taxon>Streptophyta</taxon>
        <taxon>Embryophyta</taxon>
        <taxon>Tracheophyta</taxon>
        <taxon>Spermatophyta</taxon>
        <taxon>Magnoliopsida</taxon>
        <taxon>eudicotyledons</taxon>
        <taxon>Gunneridae</taxon>
        <taxon>Pentapetalae</taxon>
        <taxon>asterids</taxon>
        <taxon>campanulids</taxon>
        <taxon>Escalloniales</taxon>
        <taxon>Escalloniaceae</taxon>
        <taxon>Escallonia</taxon>
    </lineage>
</organism>
<dbReference type="AlphaFoldDB" id="A0AA88WC58"/>
<evidence type="ECO:0000256" key="6">
    <source>
        <dbReference type="SAM" id="MobiDB-lite"/>
    </source>
</evidence>
<dbReference type="Proteomes" id="UP001188597">
    <property type="component" value="Unassembled WGS sequence"/>
</dbReference>
<comment type="subcellular location">
    <subcellularLocation>
        <location evidence="1">Nucleus</location>
    </subcellularLocation>
</comment>
<evidence type="ECO:0000313" key="8">
    <source>
        <dbReference type="EMBL" id="KAK3025011.1"/>
    </source>
</evidence>
<keyword evidence="4" id="KW-0804">Transcription</keyword>
<dbReference type="PANTHER" id="PTHR45764">
    <property type="entry name" value="BZIP TRANSCRIPTION FACTOR 44"/>
    <property type="match status" value="1"/>
</dbReference>
<dbReference type="SUPFAM" id="SSF57959">
    <property type="entry name" value="Leucine zipper domain"/>
    <property type="match status" value="1"/>
</dbReference>
<dbReference type="CDD" id="cd14702">
    <property type="entry name" value="bZIP_plant_GBF1"/>
    <property type="match status" value="1"/>
</dbReference>
<evidence type="ECO:0000256" key="2">
    <source>
        <dbReference type="ARBA" id="ARBA00023015"/>
    </source>
</evidence>
<dbReference type="GO" id="GO:0000976">
    <property type="term" value="F:transcription cis-regulatory region binding"/>
    <property type="evidence" value="ECO:0007669"/>
    <property type="project" value="TreeGrafter"/>
</dbReference>
<keyword evidence="2" id="KW-0805">Transcription regulation</keyword>
<dbReference type="GO" id="GO:0046982">
    <property type="term" value="F:protein heterodimerization activity"/>
    <property type="evidence" value="ECO:0007669"/>
    <property type="project" value="UniProtKB-ARBA"/>
</dbReference>
<gene>
    <name evidence="8" type="ORF">RJ639_044620</name>
</gene>
<dbReference type="GO" id="GO:0003700">
    <property type="term" value="F:DNA-binding transcription factor activity"/>
    <property type="evidence" value="ECO:0007669"/>
    <property type="project" value="InterPro"/>
</dbReference>
<keyword evidence="3" id="KW-0238">DNA-binding</keyword>
<evidence type="ECO:0000313" key="9">
    <source>
        <dbReference type="Proteomes" id="UP001188597"/>
    </source>
</evidence>
<dbReference type="PROSITE" id="PS50217">
    <property type="entry name" value="BZIP"/>
    <property type="match status" value="1"/>
</dbReference>
<evidence type="ECO:0000256" key="1">
    <source>
        <dbReference type="ARBA" id="ARBA00004123"/>
    </source>
</evidence>
<dbReference type="Gene3D" id="1.20.5.170">
    <property type="match status" value="1"/>
</dbReference>
<evidence type="ECO:0000256" key="3">
    <source>
        <dbReference type="ARBA" id="ARBA00023125"/>
    </source>
</evidence>
<feature type="region of interest" description="Disordered" evidence="6">
    <location>
        <begin position="1"/>
        <end position="52"/>
    </location>
</feature>
<name>A0AA88WC58_9ASTE</name>
<dbReference type="PROSITE" id="PS00036">
    <property type="entry name" value="BZIP_BASIC"/>
    <property type="match status" value="1"/>
</dbReference>
<keyword evidence="5" id="KW-0539">Nucleus</keyword>
<keyword evidence="9" id="KW-1185">Reference proteome</keyword>
<dbReference type="PANTHER" id="PTHR45764:SF74">
    <property type="entry name" value="BZIP TRANSCRIPTION FACTOR 53-LIKE"/>
    <property type="match status" value="1"/>
</dbReference>
<sequence>MASSSMGASSWSMQIQNSSSQEDLQQMMDRRKRKRMVSNRESARRSRMRKQKHLDDLATHVDQLMNENSLIVTSLNVTTQLYLNIDAENSVLRAQLDELTHRLRSLNEIITCLDLTSCLFDTERDEDASMNMHDDEFLNPWNLLLVNQPIMGTADMLIMH</sequence>
<protein>
    <recommendedName>
        <fullName evidence="7">BZIP domain-containing protein</fullName>
    </recommendedName>
</protein>
<dbReference type="InterPro" id="IPR045314">
    <property type="entry name" value="bZIP_plant_GBF1"/>
</dbReference>
<proteinExistence type="predicted"/>
<comment type="caution">
    <text evidence="8">The sequence shown here is derived from an EMBL/GenBank/DDBJ whole genome shotgun (WGS) entry which is preliminary data.</text>
</comment>
<dbReference type="GO" id="GO:0045893">
    <property type="term" value="P:positive regulation of DNA-templated transcription"/>
    <property type="evidence" value="ECO:0007669"/>
    <property type="project" value="TreeGrafter"/>
</dbReference>
<dbReference type="InterPro" id="IPR046347">
    <property type="entry name" value="bZIP_sf"/>
</dbReference>
<dbReference type="Pfam" id="PF00170">
    <property type="entry name" value="bZIP_1"/>
    <property type="match status" value="1"/>
</dbReference>
<evidence type="ECO:0000259" key="7">
    <source>
        <dbReference type="PROSITE" id="PS50217"/>
    </source>
</evidence>
<dbReference type="EMBL" id="JAVXUP010000570">
    <property type="protein sequence ID" value="KAK3025011.1"/>
    <property type="molecule type" value="Genomic_DNA"/>
</dbReference>
<dbReference type="InterPro" id="IPR004827">
    <property type="entry name" value="bZIP"/>
</dbReference>
<feature type="domain" description="BZIP" evidence="7">
    <location>
        <begin position="29"/>
        <end position="76"/>
    </location>
</feature>
<dbReference type="FunFam" id="1.20.5.170:FF:000020">
    <property type="entry name" value="BZIP transcription factor"/>
    <property type="match status" value="1"/>
</dbReference>
<evidence type="ECO:0000256" key="5">
    <source>
        <dbReference type="ARBA" id="ARBA00023242"/>
    </source>
</evidence>
<dbReference type="SMART" id="SM00338">
    <property type="entry name" value="BRLZ"/>
    <property type="match status" value="1"/>
</dbReference>
<feature type="compositionally biased region" description="Low complexity" evidence="6">
    <location>
        <begin position="1"/>
        <end position="21"/>
    </location>
</feature>
<accession>A0AA88WC58</accession>
<dbReference type="GO" id="GO:0005634">
    <property type="term" value="C:nucleus"/>
    <property type="evidence" value="ECO:0007669"/>
    <property type="project" value="UniProtKB-SubCell"/>
</dbReference>